<keyword evidence="2" id="KW-0012">Acyltransferase</keyword>
<organism evidence="4 5">
    <name type="scientific">Mortierella polycephala</name>
    <dbReference type="NCBI Taxonomy" id="41804"/>
    <lineage>
        <taxon>Eukaryota</taxon>
        <taxon>Fungi</taxon>
        <taxon>Fungi incertae sedis</taxon>
        <taxon>Mucoromycota</taxon>
        <taxon>Mortierellomycotina</taxon>
        <taxon>Mortierellomycetes</taxon>
        <taxon>Mortierellales</taxon>
        <taxon>Mortierellaceae</taxon>
        <taxon>Mortierella</taxon>
    </lineage>
</organism>
<dbReference type="CDD" id="cd04301">
    <property type="entry name" value="NAT_SF"/>
    <property type="match status" value="1"/>
</dbReference>
<keyword evidence="5" id="KW-1185">Reference proteome</keyword>
<proteinExistence type="predicted"/>
<evidence type="ECO:0000256" key="2">
    <source>
        <dbReference type="ARBA" id="ARBA00023315"/>
    </source>
</evidence>
<evidence type="ECO:0000313" key="5">
    <source>
        <dbReference type="Proteomes" id="UP000726737"/>
    </source>
</evidence>
<dbReference type="InterPro" id="IPR016181">
    <property type="entry name" value="Acyl_CoA_acyltransferase"/>
</dbReference>
<reference evidence="4" key="1">
    <citation type="journal article" date="2020" name="Fungal Divers.">
        <title>Resolving the Mortierellaceae phylogeny through synthesis of multi-gene phylogenetics and phylogenomics.</title>
        <authorList>
            <person name="Vandepol N."/>
            <person name="Liber J."/>
            <person name="Desiro A."/>
            <person name="Na H."/>
            <person name="Kennedy M."/>
            <person name="Barry K."/>
            <person name="Grigoriev I.V."/>
            <person name="Miller A.N."/>
            <person name="O'Donnell K."/>
            <person name="Stajich J.E."/>
            <person name="Bonito G."/>
        </authorList>
    </citation>
    <scope>NUCLEOTIDE SEQUENCE</scope>
    <source>
        <strain evidence="4">KOD948</strain>
    </source>
</reference>
<dbReference type="SUPFAM" id="SSF55729">
    <property type="entry name" value="Acyl-CoA N-acyltransferases (Nat)"/>
    <property type="match status" value="1"/>
</dbReference>
<dbReference type="OrthoDB" id="30840at2759"/>
<dbReference type="Proteomes" id="UP000726737">
    <property type="component" value="Unassembled WGS sequence"/>
</dbReference>
<gene>
    <name evidence="4" type="ORF">BG011_003622</name>
</gene>
<comment type="caution">
    <text evidence="4">The sequence shown here is derived from an EMBL/GenBank/DDBJ whole genome shotgun (WGS) entry which is preliminary data.</text>
</comment>
<evidence type="ECO:0000256" key="1">
    <source>
        <dbReference type="ARBA" id="ARBA00022679"/>
    </source>
</evidence>
<keyword evidence="1" id="KW-0808">Transferase</keyword>
<protein>
    <recommendedName>
        <fullName evidence="3">N-acetyltransferase domain-containing protein</fullName>
    </recommendedName>
</protein>
<dbReference type="PROSITE" id="PS51186">
    <property type="entry name" value="GNAT"/>
    <property type="match status" value="1"/>
</dbReference>
<dbReference type="EMBL" id="JAAAJA010000239">
    <property type="protein sequence ID" value="KAG0257955.1"/>
    <property type="molecule type" value="Genomic_DNA"/>
</dbReference>
<evidence type="ECO:0000259" key="3">
    <source>
        <dbReference type="PROSITE" id="PS51186"/>
    </source>
</evidence>
<dbReference type="PANTHER" id="PTHR10908">
    <property type="entry name" value="SEROTONIN N-ACETYLTRANSFERASE"/>
    <property type="match status" value="1"/>
</dbReference>
<dbReference type="Gene3D" id="3.40.630.30">
    <property type="match status" value="1"/>
</dbReference>
<name>A0A9P6Q0P2_9FUNG</name>
<evidence type="ECO:0000313" key="4">
    <source>
        <dbReference type="EMBL" id="KAG0257955.1"/>
    </source>
</evidence>
<sequence>MTSLQLEHKTLPVEDVPLAYKIEIEEYPEDEAATLESLTFRQANAPELFQGCYVDGTLVGYVVSTLASGNHLTHDSMSVHEPQGNAVCIHSVCVAKAYQRRGIARAMLKEYLERVKRLNQASSSSESSGAGHQERVLLIAHKELTGLYSGAGFEMVGLSEVVHGPDAWYEMVYHF</sequence>
<feature type="domain" description="N-acetyltransferase" evidence="3">
    <location>
        <begin position="6"/>
        <end position="175"/>
    </location>
</feature>
<dbReference type="GO" id="GO:0005737">
    <property type="term" value="C:cytoplasm"/>
    <property type="evidence" value="ECO:0007669"/>
    <property type="project" value="TreeGrafter"/>
</dbReference>
<dbReference type="InterPro" id="IPR051635">
    <property type="entry name" value="SNAT-like"/>
</dbReference>
<dbReference type="InterPro" id="IPR000182">
    <property type="entry name" value="GNAT_dom"/>
</dbReference>
<dbReference type="AlphaFoldDB" id="A0A9P6Q0P2"/>
<dbReference type="Pfam" id="PF00583">
    <property type="entry name" value="Acetyltransf_1"/>
    <property type="match status" value="1"/>
</dbReference>
<dbReference type="PANTHER" id="PTHR10908:SF0">
    <property type="entry name" value="SEROTONIN N-ACETYLTRANSFERASE"/>
    <property type="match status" value="1"/>
</dbReference>
<accession>A0A9P6Q0P2</accession>
<dbReference type="GO" id="GO:0004059">
    <property type="term" value="F:aralkylamine N-acetyltransferase activity"/>
    <property type="evidence" value="ECO:0007669"/>
    <property type="project" value="TreeGrafter"/>
</dbReference>